<protein>
    <recommendedName>
        <fullName evidence="3">DUF4286 family protein</fullName>
    </recommendedName>
</protein>
<evidence type="ECO:0008006" key="3">
    <source>
        <dbReference type="Google" id="ProtNLM"/>
    </source>
</evidence>
<name>A0A840MZ34_9BRAD</name>
<dbReference type="EMBL" id="JACHIJ010000002">
    <property type="protein sequence ID" value="MBB5051684.1"/>
    <property type="molecule type" value="Genomic_DNA"/>
</dbReference>
<dbReference type="SUPFAM" id="SSF54909">
    <property type="entry name" value="Dimeric alpha+beta barrel"/>
    <property type="match status" value="1"/>
</dbReference>
<evidence type="ECO:0000313" key="2">
    <source>
        <dbReference type="Proteomes" id="UP000521227"/>
    </source>
</evidence>
<gene>
    <name evidence="1" type="ORF">HNQ36_001638</name>
</gene>
<organism evidence="1 2">
    <name type="scientific">Afipia massiliensis</name>
    <dbReference type="NCBI Taxonomy" id="211460"/>
    <lineage>
        <taxon>Bacteria</taxon>
        <taxon>Pseudomonadati</taxon>
        <taxon>Pseudomonadota</taxon>
        <taxon>Alphaproteobacteria</taxon>
        <taxon>Hyphomicrobiales</taxon>
        <taxon>Nitrobacteraceae</taxon>
        <taxon>Afipia</taxon>
    </lineage>
</organism>
<dbReference type="AlphaFoldDB" id="A0A840MZ34"/>
<reference evidence="1 2" key="1">
    <citation type="submission" date="2020-08" db="EMBL/GenBank/DDBJ databases">
        <title>Genomic Encyclopedia of Type Strains, Phase IV (KMG-IV): sequencing the most valuable type-strain genomes for metagenomic binning, comparative biology and taxonomic classification.</title>
        <authorList>
            <person name="Goeker M."/>
        </authorList>
    </citation>
    <scope>NUCLEOTIDE SEQUENCE [LARGE SCALE GENOMIC DNA]</scope>
    <source>
        <strain evidence="1 2">DSM 17498</strain>
    </source>
</reference>
<evidence type="ECO:0000313" key="1">
    <source>
        <dbReference type="EMBL" id="MBB5051684.1"/>
    </source>
</evidence>
<dbReference type="Gene3D" id="3.30.70.100">
    <property type="match status" value="1"/>
</dbReference>
<dbReference type="Proteomes" id="UP000521227">
    <property type="component" value="Unassembled WGS sequence"/>
</dbReference>
<sequence length="105" mass="12164">MSMPHILVVRATVPDESKRAAFDAWYSREHLPDAVKSFGSKRAWRYWIANDPAVHLAMYEFSDRASLDAAAGGEEMKRLIRDFDRDWPEVKRTRDILVQAESWPA</sequence>
<comment type="caution">
    <text evidence="1">The sequence shown here is derived from an EMBL/GenBank/DDBJ whole genome shotgun (WGS) entry which is preliminary data.</text>
</comment>
<dbReference type="InterPro" id="IPR011008">
    <property type="entry name" value="Dimeric_a/b-barrel"/>
</dbReference>
<accession>A0A840MZ34</accession>
<proteinExistence type="predicted"/>